<dbReference type="AlphaFoldDB" id="A0A511ZHN3"/>
<dbReference type="OrthoDB" id="2964965at2"/>
<name>A0A511ZHN3_9BACI</name>
<evidence type="ECO:0000313" key="1">
    <source>
        <dbReference type="EMBL" id="GEN86955.1"/>
    </source>
</evidence>
<sequence>MAGNNIILRNESRVSFVNETTHVVYEEWEKDIVIDFIEYSTSSQNIFPILNIDQSRPNYNYDGQLFQTVNPNGTRWVATPLRISNDGHANFEVVAYDSSSGEFKLNLKTPMILPGGSRLAFKHNGTPTENHTVTYKVIYREV</sequence>
<evidence type="ECO:0000313" key="2">
    <source>
        <dbReference type="Proteomes" id="UP000321558"/>
    </source>
</evidence>
<dbReference type="Proteomes" id="UP000321558">
    <property type="component" value="Unassembled WGS sequence"/>
</dbReference>
<proteinExistence type="predicted"/>
<comment type="caution">
    <text evidence="1">The sequence shown here is derived from an EMBL/GenBank/DDBJ whole genome shotgun (WGS) entry which is preliminary data.</text>
</comment>
<keyword evidence="2" id="KW-1185">Reference proteome</keyword>
<dbReference type="EMBL" id="BJYM01000006">
    <property type="protein sequence ID" value="GEN86955.1"/>
    <property type="molecule type" value="Genomic_DNA"/>
</dbReference>
<reference evidence="1 2" key="1">
    <citation type="submission" date="2019-07" db="EMBL/GenBank/DDBJ databases">
        <title>Whole genome shotgun sequence of Oceanobacillus sojae NBRC 105379.</title>
        <authorList>
            <person name="Hosoyama A."/>
            <person name="Uohara A."/>
            <person name="Ohji S."/>
            <person name="Ichikawa N."/>
        </authorList>
    </citation>
    <scope>NUCLEOTIDE SEQUENCE [LARGE SCALE GENOMIC DNA]</scope>
    <source>
        <strain evidence="1 2">NBRC 105379</strain>
    </source>
</reference>
<accession>A0A511ZHN3</accession>
<organism evidence="1 2">
    <name type="scientific">Oceanobacillus sojae</name>
    <dbReference type="NCBI Taxonomy" id="582851"/>
    <lineage>
        <taxon>Bacteria</taxon>
        <taxon>Bacillati</taxon>
        <taxon>Bacillota</taxon>
        <taxon>Bacilli</taxon>
        <taxon>Bacillales</taxon>
        <taxon>Bacillaceae</taxon>
        <taxon>Oceanobacillus</taxon>
    </lineage>
</organism>
<gene>
    <name evidence="1" type="ORF">OSO01_16940</name>
</gene>
<protein>
    <submittedName>
        <fullName evidence="1">Uncharacterized protein</fullName>
    </submittedName>
</protein>
<dbReference type="RefSeq" id="WP_147209983.1">
    <property type="nucleotide sequence ID" value="NZ_BJYM01000006.1"/>
</dbReference>